<comment type="caution">
    <text evidence="1">The sequence shown here is derived from an EMBL/GenBank/DDBJ whole genome shotgun (WGS) entry which is preliminary data.</text>
</comment>
<protein>
    <submittedName>
        <fullName evidence="1">Uncharacterized protein</fullName>
    </submittedName>
</protein>
<organism evidence="1 2">
    <name type="scientific">Tagetes erecta</name>
    <name type="common">African marigold</name>
    <dbReference type="NCBI Taxonomy" id="13708"/>
    <lineage>
        <taxon>Eukaryota</taxon>
        <taxon>Viridiplantae</taxon>
        <taxon>Streptophyta</taxon>
        <taxon>Embryophyta</taxon>
        <taxon>Tracheophyta</taxon>
        <taxon>Spermatophyta</taxon>
        <taxon>Magnoliopsida</taxon>
        <taxon>eudicotyledons</taxon>
        <taxon>Gunneridae</taxon>
        <taxon>Pentapetalae</taxon>
        <taxon>asterids</taxon>
        <taxon>campanulids</taxon>
        <taxon>Asterales</taxon>
        <taxon>Asteraceae</taxon>
        <taxon>Asteroideae</taxon>
        <taxon>Heliantheae alliance</taxon>
        <taxon>Tageteae</taxon>
        <taxon>Tagetes</taxon>
    </lineage>
</organism>
<name>A0AAD8NKY4_TARER</name>
<dbReference type="Proteomes" id="UP001229421">
    <property type="component" value="Unassembled WGS sequence"/>
</dbReference>
<reference evidence="1" key="1">
    <citation type="journal article" date="2023" name="bioRxiv">
        <title>Improved chromosome-level genome assembly for marigold (Tagetes erecta).</title>
        <authorList>
            <person name="Jiang F."/>
            <person name="Yuan L."/>
            <person name="Wang S."/>
            <person name="Wang H."/>
            <person name="Xu D."/>
            <person name="Wang A."/>
            <person name="Fan W."/>
        </authorList>
    </citation>
    <scope>NUCLEOTIDE SEQUENCE</scope>
    <source>
        <strain evidence="1">WSJ</strain>
        <tissue evidence="1">Leaf</tissue>
    </source>
</reference>
<dbReference type="AlphaFoldDB" id="A0AAD8NKY4"/>
<dbReference type="EMBL" id="JAUHHV010000009">
    <property type="protein sequence ID" value="KAK1411918.1"/>
    <property type="molecule type" value="Genomic_DNA"/>
</dbReference>
<sequence>MSISPPFRVCRYRKPPPSTTPLKSAAAVGRRHHQPSLRFVYFLFSDDATRRIFYYQVKIPKNMTFSIKEKPH</sequence>
<accession>A0AAD8NKY4</accession>
<gene>
    <name evidence="1" type="ORF">QVD17_32773</name>
</gene>
<evidence type="ECO:0000313" key="1">
    <source>
        <dbReference type="EMBL" id="KAK1411918.1"/>
    </source>
</evidence>
<keyword evidence="2" id="KW-1185">Reference proteome</keyword>
<evidence type="ECO:0000313" key="2">
    <source>
        <dbReference type="Proteomes" id="UP001229421"/>
    </source>
</evidence>
<proteinExistence type="predicted"/>